<organism evidence="1 2">
    <name type="scientific">Gossypium arboreum</name>
    <name type="common">Tree cotton</name>
    <name type="synonym">Gossypium nanking</name>
    <dbReference type="NCBI Taxonomy" id="29729"/>
    <lineage>
        <taxon>Eukaryota</taxon>
        <taxon>Viridiplantae</taxon>
        <taxon>Streptophyta</taxon>
        <taxon>Embryophyta</taxon>
        <taxon>Tracheophyta</taxon>
        <taxon>Spermatophyta</taxon>
        <taxon>Magnoliopsida</taxon>
        <taxon>eudicotyledons</taxon>
        <taxon>Gunneridae</taxon>
        <taxon>Pentapetalae</taxon>
        <taxon>rosids</taxon>
        <taxon>malvids</taxon>
        <taxon>Malvales</taxon>
        <taxon>Malvaceae</taxon>
        <taxon>Malvoideae</taxon>
        <taxon>Gossypium</taxon>
    </lineage>
</organism>
<dbReference type="Proteomes" id="UP000032142">
    <property type="component" value="Unassembled WGS sequence"/>
</dbReference>
<dbReference type="EMBL" id="KN429893">
    <property type="protein sequence ID" value="KHG24733.1"/>
    <property type="molecule type" value="Genomic_DNA"/>
</dbReference>
<sequence>MPCCMSLDKYICICCEADKWLGK</sequence>
<name>A0A0B0PE71_GOSAR</name>
<proteinExistence type="predicted"/>
<keyword evidence="2" id="KW-1185">Reference proteome</keyword>
<dbReference type="AlphaFoldDB" id="A0A0B0PE71"/>
<gene>
    <name evidence="1" type="ORF">F383_31012</name>
</gene>
<reference evidence="2" key="1">
    <citation type="submission" date="2014-09" db="EMBL/GenBank/DDBJ databases">
        <authorList>
            <person name="Mudge J."/>
            <person name="Ramaraj T."/>
            <person name="Lindquist I.E."/>
            <person name="Bharti A.K."/>
            <person name="Sundararajan A."/>
            <person name="Cameron C.T."/>
            <person name="Woodward J.E."/>
            <person name="May G.D."/>
            <person name="Brubaker C."/>
            <person name="Broadhvest J."/>
            <person name="Wilkins T.A."/>
        </authorList>
    </citation>
    <scope>NUCLEOTIDE SEQUENCE</scope>
    <source>
        <strain evidence="2">cv. AKA8401</strain>
    </source>
</reference>
<evidence type="ECO:0000313" key="1">
    <source>
        <dbReference type="EMBL" id="KHG24733.1"/>
    </source>
</evidence>
<protein>
    <submittedName>
        <fullName evidence="1">Uncharacterized protein</fullName>
    </submittedName>
</protein>
<accession>A0A0B0PE71</accession>
<evidence type="ECO:0000313" key="2">
    <source>
        <dbReference type="Proteomes" id="UP000032142"/>
    </source>
</evidence>